<feature type="transmembrane region" description="Helical" evidence="1">
    <location>
        <begin position="62"/>
        <end position="82"/>
    </location>
</feature>
<feature type="transmembrane region" description="Helical" evidence="1">
    <location>
        <begin position="6"/>
        <end position="33"/>
    </location>
</feature>
<keyword evidence="1" id="KW-0472">Membrane</keyword>
<dbReference type="AlphaFoldDB" id="A0A4Q7VK21"/>
<dbReference type="RefSeq" id="WP_130306296.1">
    <property type="nucleotide sequence ID" value="NZ_SHKN01000001.1"/>
</dbReference>
<evidence type="ECO:0000313" key="3">
    <source>
        <dbReference type="Proteomes" id="UP000293562"/>
    </source>
</evidence>
<reference evidence="2 3" key="1">
    <citation type="submission" date="2019-02" db="EMBL/GenBank/DDBJ databases">
        <title>Genomic Encyclopedia of Type Strains, Phase IV (KMG-IV): sequencing the most valuable type-strain genomes for metagenomic binning, comparative biology and taxonomic classification.</title>
        <authorList>
            <person name="Goeker M."/>
        </authorList>
    </citation>
    <scope>NUCLEOTIDE SEQUENCE [LARGE SCALE GENOMIC DNA]</scope>
    <source>
        <strain evidence="2 3">DSM 28825</strain>
    </source>
</reference>
<proteinExistence type="predicted"/>
<keyword evidence="1" id="KW-0812">Transmembrane</keyword>
<feature type="transmembrane region" description="Helical" evidence="1">
    <location>
        <begin position="94"/>
        <end position="118"/>
    </location>
</feature>
<dbReference type="EMBL" id="SHKN01000001">
    <property type="protein sequence ID" value="RZT96417.1"/>
    <property type="molecule type" value="Genomic_DNA"/>
</dbReference>
<organism evidence="2 3">
    <name type="scientific">Ancylomarina subtilis</name>
    <dbReference type="NCBI Taxonomy" id="1639035"/>
    <lineage>
        <taxon>Bacteria</taxon>
        <taxon>Pseudomonadati</taxon>
        <taxon>Bacteroidota</taxon>
        <taxon>Bacteroidia</taxon>
        <taxon>Marinilabiliales</taxon>
        <taxon>Marinifilaceae</taxon>
        <taxon>Ancylomarina</taxon>
    </lineage>
</organism>
<name>A0A4Q7VK21_9BACT</name>
<evidence type="ECO:0000313" key="2">
    <source>
        <dbReference type="EMBL" id="RZT96417.1"/>
    </source>
</evidence>
<keyword evidence="3" id="KW-1185">Reference proteome</keyword>
<evidence type="ECO:0000256" key="1">
    <source>
        <dbReference type="SAM" id="Phobius"/>
    </source>
</evidence>
<sequence length="125" mass="14160">MKKKLLIGLGLVVMLLFAFPFGMIISLAFWIYWGVMTRKRERIFHEEIEPEFARKQLKRLKILSLTASISFTIAIVGIIMHNVQSGLSGTEESFYFFIGIVASYLFILASGGGLVIFIEGRQKPI</sequence>
<comment type="caution">
    <text evidence="2">The sequence shown here is derived from an EMBL/GenBank/DDBJ whole genome shotgun (WGS) entry which is preliminary data.</text>
</comment>
<keyword evidence="1" id="KW-1133">Transmembrane helix</keyword>
<gene>
    <name evidence="2" type="ORF">EV201_1055</name>
</gene>
<accession>A0A4Q7VK21</accession>
<dbReference type="OrthoDB" id="10008479at2"/>
<dbReference type="Proteomes" id="UP000293562">
    <property type="component" value="Unassembled WGS sequence"/>
</dbReference>
<protein>
    <submittedName>
        <fullName evidence="2">Uncharacterized protein</fullName>
    </submittedName>
</protein>